<dbReference type="GO" id="GO:0006635">
    <property type="term" value="P:fatty acid beta-oxidation"/>
    <property type="evidence" value="ECO:0007669"/>
    <property type="project" value="TreeGrafter"/>
</dbReference>
<organism evidence="4 5">
    <name type="scientific">Egicoccus halophilus</name>
    <dbReference type="NCBI Taxonomy" id="1670830"/>
    <lineage>
        <taxon>Bacteria</taxon>
        <taxon>Bacillati</taxon>
        <taxon>Actinomycetota</taxon>
        <taxon>Nitriliruptoria</taxon>
        <taxon>Egicoccales</taxon>
        <taxon>Egicoccaceae</taxon>
        <taxon>Egicoccus</taxon>
    </lineage>
</organism>
<name>A0A8J3ACA7_9ACTN</name>
<dbReference type="InterPro" id="IPR001753">
    <property type="entry name" value="Enoyl-CoA_hydra/iso"/>
</dbReference>
<dbReference type="InterPro" id="IPR014748">
    <property type="entry name" value="Enoyl-CoA_hydra_C"/>
</dbReference>
<protein>
    <submittedName>
        <fullName evidence="4">Enoyl-CoA hydratase</fullName>
    </submittedName>
</protein>
<comment type="similarity">
    <text evidence="1 3">Belongs to the enoyl-CoA hydratase/isomerase family.</text>
</comment>
<dbReference type="PANTHER" id="PTHR11941:SF173">
    <property type="entry name" value="3-HYDROXYBUTYRYL-COA DEHYDRATASE-LIKE PROTEIN, MITOCHONDRIAL"/>
    <property type="match status" value="1"/>
</dbReference>
<keyword evidence="2" id="KW-0456">Lyase</keyword>
<reference evidence="4" key="2">
    <citation type="submission" date="2020-09" db="EMBL/GenBank/DDBJ databases">
        <authorList>
            <person name="Sun Q."/>
            <person name="Zhou Y."/>
        </authorList>
    </citation>
    <scope>NUCLEOTIDE SEQUENCE</scope>
    <source>
        <strain evidence="4">CGMCC 1.14988</strain>
    </source>
</reference>
<dbReference type="InterPro" id="IPR029045">
    <property type="entry name" value="ClpP/crotonase-like_dom_sf"/>
</dbReference>
<dbReference type="SUPFAM" id="SSF52096">
    <property type="entry name" value="ClpP/crotonase"/>
    <property type="match status" value="1"/>
</dbReference>
<dbReference type="GO" id="GO:0016829">
    <property type="term" value="F:lyase activity"/>
    <property type="evidence" value="ECO:0007669"/>
    <property type="project" value="UniProtKB-KW"/>
</dbReference>
<dbReference type="Gene3D" id="1.10.12.10">
    <property type="entry name" value="Lyase 2-enoyl-coa Hydratase, Chain A, domain 2"/>
    <property type="match status" value="1"/>
</dbReference>
<dbReference type="Proteomes" id="UP000650511">
    <property type="component" value="Unassembled WGS sequence"/>
</dbReference>
<dbReference type="PROSITE" id="PS00166">
    <property type="entry name" value="ENOYL_COA_HYDRATASE"/>
    <property type="match status" value="1"/>
</dbReference>
<comment type="caution">
    <text evidence="4">The sequence shown here is derived from an EMBL/GenBank/DDBJ whole genome shotgun (WGS) entry which is preliminary data.</text>
</comment>
<reference evidence="4" key="1">
    <citation type="journal article" date="2014" name="Int. J. Syst. Evol. Microbiol.">
        <title>Complete genome sequence of Corynebacterium casei LMG S-19264T (=DSM 44701T), isolated from a smear-ripened cheese.</title>
        <authorList>
            <consortium name="US DOE Joint Genome Institute (JGI-PGF)"/>
            <person name="Walter F."/>
            <person name="Albersmeier A."/>
            <person name="Kalinowski J."/>
            <person name="Ruckert C."/>
        </authorList>
    </citation>
    <scope>NUCLEOTIDE SEQUENCE</scope>
    <source>
        <strain evidence="4">CGMCC 1.14988</strain>
    </source>
</reference>
<evidence type="ECO:0000313" key="4">
    <source>
        <dbReference type="EMBL" id="GGI08282.1"/>
    </source>
</evidence>
<sequence length="263" mass="27716">MSVGLDRHDDGIVVLTLDDPERRNAMTVDMGDALRDATAELRDDAGLRAVVLTGTPPAFSAGGDLDMLEDLARRTREEGYDATGHMRAFYGRFLSVRDLPVPVVAAINGHAVGAGLCVALACDLRIVAEDAKVGLNFSRLGLHPGMGGSWLLARILGHQRAAEWLYTGRLVRGAEAAAQGLALEAVPAGDVLPRALALAGEIAAASPVTVRQLKRTLATTADADLDTALAREAACQAVSYGTDDLREGLAAGRERRTPDFPGR</sequence>
<proteinExistence type="inferred from homology"/>
<dbReference type="Gene3D" id="3.90.226.10">
    <property type="entry name" value="2-enoyl-CoA Hydratase, Chain A, domain 1"/>
    <property type="match status" value="1"/>
</dbReference>
<dbReference type="Pfam" id="PF00378">
    <property type="entry name" value="ECH_1"/>
    <property type="match status" value="1"/>
</dbReference>
<dbReference type="OrthoDB" id="9775794at2"/>
<keyword evidence="5" id="KW-1185">Reference proteome</keyword>
<dbReference type="EMBL" id="BMHA01000011">
    <property type="protein sequence ID" value="GGI08282.1"/>
    <property type="molecule type" value="Genomic_DNA"/>
</dbReference>
<evidence type="ECO:0000256" key="1">
    <source>
        <dbReference type="ARBA" id="ARBA00005254"/>
    </source>
</evidence>
<accession>A0A8J3ACA7</accession>
<dbReference type="InterPro" id="IPR018376">
    <property type="entry name" value="Enoyl-CoA_hyd/isom_CS"/>
</dbReference>
<dbReference type="PANTHER" id="PTHR11941">
    <property type="entry name" value="ENOYL-COA HYDRATASE-RELATED"/>
    <property type="match status" value="1"/>
</dbReference>
<dbReference type="AlphaFoldDB" id="A0A8J3ACA7"/>
<dbReference type="CDD" id="cd06558">
    <property type="entry name" value="crotonase-like"/>
    <property type="match status" value="1"/>
</dbReference>
<dbReference type="RefSeq" id="WP_130650087.1">
    <property type="nucleotide sequence ID" value="NZ_BMHA01000011.1"/>
</dbReference>
<evidence type="ECO:0000256" key="3">
    <source>
        <dbReference type="RuleBase" id="RU003707"/>
    </source>
</evidence>
<evidence type="ECO:0000256" key="2">
    <source>
        <dbReference type="ARBA" id="ARBA00023239"/>
    </source>
</evidence>
<gene>
    <name evidence="4" type="ORF">GCM10011354_28310</name>
</gene>
<evidence type="ECO:0000313" key="5">
    <source>
        <dbReference type="Proteomes" id="UP000650511"/>
    </source>
</evidence>